<dbReference type="PANTHER" id="PTHR21342:SF1">
    <property type="entry name" value="PHOSPHOPANTETHEINE ADENYLYLTRANSFERASE"/>
    <property type="match status" value="1"/>
</dbReference>
<organism evidence="13 14">
    <name type="scientific">Seminavis robusta</name>
    <dbReference type="NCBI Taxonomy" id="568900"/>
    <lineage>
        <taxon>Eukaryota</taxon>
        <taxon>Sar</taxon>
        <taxon>Stramenopiles</taxon>
        <taxon>Ochrophyta</taxon>
        <taxon>Bacillariophyta</taxon>
        <taxon>Bacillariophyceae</taxon>
        <taxon>Bacillariophycidae</taxon>
        <taxon>Naviculales</taxon>
        <taxon>Naviculaceae</taxon>
        <taxon>Seminavis</taxon>
    </lineage>
</organism>
<evidence type="ECO:0000313" key="13">
    <source>
        <dbReference type="EMBL" id="CAB9497653.1"/>
    </source>
</evidence>
<proteinExistence type="inferred from homology"/>
<dbReference type="PANTHER" id="PTHR21342">
    <property type="entry name" value="PHOSPHOPANTETHEINE ADENYLYLTRANSFERASE"/>
    <property type="match status" value="1"/>
</dbReference>
<feature type="domain" description="Cytidyltransferase-like" evidence="12">
    <location>
        <begin position="65"/>
        <end position="203"/>
    </location>
</feature>
<dbReference type="InterPro" id="IPR004821">
    <property type="entry name" value="Cyt_trans-like"/>
</dbReference>
<reference evidence="13" key="1">
    <citation type="submission" date="2020-06" db="EMBL/GenBank/DDBJ databases">
        <authorList>
            <consortium name="Plant Systems Biology data submission"/>
        </authorList>
    </citation>
    <scope>NUCLEOTIDE SEQUENCE</scope>
    <source>
        <strain evidence="13">D6</strain>
    </source>
</reference>
<keyword evidence="4" id="KW-0808">Transferase</keyword>
<dbReference type="Gene3D" id="3.40.50.620">
    <property type="entry name" value="HUPs"/>
    <property type="match status" value="1"/>
</dbReference>
<evidence type="ECO:0000256" key="10">
    <source>
        <dbReference type="ARBA" id="ARBA00029346"/>
    </source>
</evidence>
<evidence type="ECO:0000256" key="1">
    <source>
        <dbReference type="ARBA" id="ARBA00012392"/>
    </source>
</evidence>
<dbReference type="Proteomes" id="UP001153069">
    <property type="component" value="Unassembled WGS sequence"/>
</dbReference>
<name>A0A9N8H5G5_9STRA</name>
<sequence length="244" mass="28201">MDNDGEWLLLERVLEWMIIVSVGSIVVSAWLLIPPILRPTVIAYPWRMPESHSYRERDKTRTVVLAGSFNPPHYGHLAMLEYLSKRYKQVIVVIGINPNKTYAVTPAQRVELLRKMLQVKKIDKNIRVEVYAGYIWRYARQQGATIFFRGIRSWERDGKEERSLQILNTWGPLVCGPFVWPLPTIFLEGKPEYNHISSTLIRDLTKDIAGKESEHVEQSLQDLVPPEVAKELSELYSKEAKKAS</sequence>
<keyword evidence="14" id="KW-1185">Reference proteome</keyword>
<comment type="catalytic activity">
    <reaction evidence="10">
        <text>(R)-4'-phosphopantetheine + ATP + H(+) = 3'-dephospho-CoA + diphosphate</text>
        <dbReference type="Rhea" id="RHEA:19801"/>
        <dbReference type="ChEBI" id="CHEBI:15378"/>
        <dbReference type="ChEBI" id="CHEBI:30616"/>
        <dbReference type="ChEBI" id="CHEBI:33019"/>
        <dbReference type="ChEBI" id="CHEBI:57328"/>
        <dbReference type="ChEBI" id="CHEBI:61723"/>
        <dbReference type="EC" id="2.7.7.3"/>
    </reaction>
</comment>
<evidence type="ECO:0000256" key="9">
    <source>
        <dbReference type="ARBA" id="ARBA00022993"/>
    </source>
</evidence>
<evidence type="ECO:0000256" key="11">
    <source>
        <dbReference type="SAM" id="Phobius"/>
    </source>
</evidence>
<gene>
    <name evidence="13" type="ORF">SEMRO_23_G015970.1</name>
</gene>
<dbReference type="NCBIfam" id="TIGR00125">
    <property type="entry name" value="cyt_tran_rel"/>
    <property type="match status" value="1"/>
</dbReference>
<evidence type="ECO:0000256" key="5">
    <source>
        <dbReference type="ARBA" id="ARBA00022695"/>
    </source>
</evidence>
<dbReference type="InterPro" id="IPR014729">
    <property type="entry name" value="Rossmann-like_a/b/a_fold"/>
</dbReference>
<evidence type="ECO:0000256" key="6">
    <source>
        <dbReference type="ARBA" id="ARBA00022741"/>
    </source>
</evidence>
<evidence type="ECO:0000256" key="3">
    <source>
        <dbReference type="ARBA" id="ARBA00022490"/>
    </source>
</evidence>
<accession>A0A9N8H5G5</accession>
<keyword evidence="8" id="KW-0460">Magnesium</keyword>
<dbReference type="HAMAP" id="MF_00151">
    <property type="entry name" value="PPAT_bact"/>
    <property type="match status" value="1"/>
</dbReference>
<dbReference type="PRINTS" id="PR01020">
    <property type="entry name" value="LPSBIOSNTHSS"/>
</dbReference>
<keyword evidence="3" id="KW-0963">Cytoplasm</keyword>
<dbReference type="GO" id="GO:0004595">
    <property type="term" value="F:pantetheine-phosphate adenylyltransferase activity"/>
    <property type="evidence" value="ECO:0007669"/>
    <property type="project" value="UniProtKB-EC"/>
</dbReference>
<comment type="caution">
    <text evidence="13">The sequence shown here is derived from an EMBL/GenBank/DDBJ whole genome shotgun (WGS) entry which is preliminary data.</text>
</comment>
<evidence type="ECO:0000256" key="4">
    <source>
        <dbReference type="ARBA" id="ARBA00022679"/>
    </source>
</evidence>
<keyword evidence="5 13" id="KW-0548">Nucleotidyltransferase</keyword>
<keyword evidence="11" id="KW-0812">Transmembrane</keyword>
<evidence type="ECO:0000259" key="12">
    <source>
        <dbReference type="Pfam" id="PF01467"/>
    </source>
</evidence>
<dbReference type="GO" id="GO:0005524">
    <property type="term" value="F:ATP binding"/>
    <property type="evidence" value="ECO:0007669"/>
    <property type="project" value="UniProtKB-KW"/>
</dbReference>
<dbReference type="Pfam" id="PF01467">
    <property type="entry name" value="CTP_transf_like"/>
    <property type="match status" value="1"/>
</dbReference>
<keyword evidence="7" id="KW-0067">ATP-binding</keyword>
<evidence type="ECO:0000313" key="14">
    <source>
        <dbReference type="Proteomes" id="UP001153069"/>
    </source>
</evidence>
<dbReference type="OrthoDB" id="3558741at2759"/>
<keyword evidence="11" id="KW-0472">Membrane</keyword>
<feature type="transmembrane region" description="Helical" evidence="11">
    <location>
        <begin position="16"/>
        <end position="37"/>
    </location>
</feature>
<protein>
    <recommendedName>
        <fullName evidence="2">Phosphopantetheine adenylyltransferase</fullName>
        <ecNumber evidence="1">2.7.7.3</ecNumber>
    </recommendedName>
</protein>
<dbReference type="SUPFAM" id="SSF52374">
    <property type="entry name" value="Nucleotidylyl transferase"/>
    <property type="match status" value="1"/>
</dbReference>
<dbReference type="EMBL" id="CAICTM010000023">
    <property type="protein sequence ID" value="CAB9497653.1"/>
    <property type="molecule type" value="Genomic_DNA"/>
</dbReference>
<dbReference type="AlphaFoldDB" id="A0A9N8H5G5"/>
<keyword evidence="6" id="KW-0547">Nucleotide-binding</keyword>
<dbReference type="InterPro" id="IPR001980">
    <property type="entry name" value="PPAT"/>
</dbReference>
<evidence type="ECO:0000256" key="2">
    <source>
        <dbReference type="ARBA" id="ARBA00013868"/>
    </source>
</evidence>
<dbReference type="EC" id="2.7.7.3" evidence="1"/>
<keyword evidence="9" id="KW-0173">Coenzyme A biosynthesis</keyword>
<dbReference type="GO" id="GO:0015937">
    <property type="term" value="P:coenzyme A biosynthetic process"/>
    <property type="evidence" value="ECO:0007669"/>
    <property type="project" value="UniProtKB-KW"/>
</dbReference>
<keyword evidence="11" id="KW-1133">Transmembrane helix</keyword>
<evidence type="ECO:0000256" key="7">
    <source>
        <dbReference type="ARBA" id="ARBA00022840"/>
    </source>
</evidence>
<evidence type="ECO:0000256" key="8">
    <source>
        <dbReference type="ARBA" id="ARBA00022842"/>
    </source>
</evidence>